<organism evidence="3 4">
    <name type="scientific">Cryobacterium frigoriphilum</name>
    <dbReference type="NCBI Taxonomy" id="1259150"/>
    <lineage>
        <taxon>Bacteria</taxon>
        <taxon>Bacillati</taxon>
        <taxon>Actinomycetota</taxon>
        <taxon>Actinomycetes</taxon>
        <taxon>Micrococcales</taxon>
        <taxon>Microbacteriaceae</taxon>
        <taxon>Cryobacterium</taxon>
    </lineage>
</organism>
<keyword evidence="2" id="KW-0812">Transmembrane</keyword>
<dbReference type="EMBL" id="SOHE01000016">
    <property type="protein sequence ID" value="TFD54502.1"/>
    <property type="molecule type" value="Genomic_DNA"/>
</dbReference>
<dbReference type="RefSeq" id="WP_134518177.1">
    <property type="nucleotide sequence ID" value="NZ_SOHE01000016.1"/>
</dbReference>
<feature type="region of interest" description="Disordered" evidence="1">
    <location>
        <begin position="70"/>
        <end position="94"/>
    </location>
</feature>
<evidence type="ECO:0000313" key="3">
    <source>
        <dbReference type="EMBL" id="TFD54502.1"/>
    </source>
</evidence>
<gene>
    <name evidence="3" type="ORF">E3T55_03515</name>
</gene>
<feature type="compositionally biased region" description="Basic and acidic residues" evidence="1">
    <location>
        <begin position="13"/>
        <end position="22"/>
    </location>
</feature>
<accession>A0A4R9A9T4</accession>
<feature type="region of interest" description="Disordered" evidence="1">
    <location>
        <begin position="1"/>
        <end position="47"/>
    </location>
</feature>
<feature type="compositionally biased region" description="Low complexity" evidence="1">
    <location>
        <begin position="70"/>
        <end position="93"/>
    </location>
</feature>
<proteinExistence type="predicted"/>
<reference evidence="3 4" key="1">
    <citation type="submission" date="2019-03" db="EMBL/GenBank/DDBJ databases">
        <title>Genomics of glacier-inhabiting Cryobacterium strains.</title>
        <authorList>
            <person name="Liu Q."/>
            <person name="Xin Y.-H."/>
        </authorList>
    </citation>
    <scope>NUCLEOTIDE SEQUENCE [LARGE SCALE GENOMIC DNA]</scope>
    <source>
        <strain evidence="3 4">Hh14</strain>
    </source>
</reference>
<dbReference type="Proteomes" id="UP000297447">
    <property type="component" value="Unassembled WGS sequence"/>
</dbReference>
<dbReference type="OrthoDB" id="5126031at2"/>
<comment type="caution">
    <text evidence="3">The sequence shown here is derived from an EMBL/GenBank/DDBJ whole genome shotgun (WGS) entry which is preliminary data.</text>
</comment>
<keyword evidence="4" id="KW-1185">Reference proteome</keyword>
<keyword evidence="2" id="KW-0472">Membrane</keyword>
<evidence type="ECO:0000256" key="2">
    <source>
        <dbReference type="SAM" id="Phobius"/>
    </source>
</evidence>
<protein>
    <submittedName>
        <fullName evidence="3">Uncharacterized protein</fullName>
    </submittedName>
</protein>
<evidence type="ECO:0000256" key="1">
    <source>
        <dbReference type="SAM" id="MobiDB-lite"/>
    </source>
</evidence>
<evidence type="ECO:0000313" key="4">
    <source>
        <dbReference type="Proteomes" id="UP000297447"/>
    </source>
</evidence>
<feature type="transmembrane region" description="Helical" evidence="2">
    <location>
        <begin position="144"/>
        <end position="167"/>
    </location>
</feature>
<sequence>MSNPTNAPDPTDPTDRTDRTDRAAGSTPSPDTAETRPLTGPTLVLPDLVATGGDSATPIITPTLPLTAPATAEADAAASAGARPTAATTQADPATPPAAPFAWDMPAASARHRPRFATILWGALLLGFAVFMVAWTLFPGTLDPTLWLLAAVIGVGLVLVVAGIAAATRHSD</sequence>
<name>A0A4R9A9T4_9MICO</name>
<dbReference type="AlphaFoldDB" id="A0A4R9A9T4"/>
<keyword evidence="2" id="KW-1133">Transmembrane helix</keyword>
<feature type="transmembrane region" description="Helical" evidence="2">
    <location>
        <begin position="119"/>
        <end position="138"/>
    </location>
</feature>